<evidence type="ECO:0000256" key="2">
    <source>
        <dbReference type="ARBA" id="ARBA00001936"/>
    </source>
</evidence>
<dbReference type="SUPFAM" id="SSF51366">
    <property type="entry name" value="Ribulose-phoshate binding barrel"/>
    <property type="match status" value="1"/>
</dbReference>
<evidence type="ECO:0000256" key="10">
    <source>
        <dbReference type="HAMAP-Rule" id="MF_02227"/>
    </source>
</evidence>
<dbReference type="GO" id="GO:0005737">
    <property type="term" value="C:cytoplasm"/>
    <property type="evidence" value="ECO:0007669"/>
    <property type="project" value="UniProtKB-ARBA"/>
</dbReference>
<dbReference type="InterPro" id="IPR011060">
    <property type="entry name" value="RibuloseP-bd_barrel"/>
</dbReference>
<dbReference type="Proteomes" id="UP000018339">
    <property type="component" value="Unassembled WGS sequence"/>
</dbReference>
<feature type="binding site" evidence="10 13">
    <location>
        <position position="67"/>
    </location>
    <ligand>
        <name>a divalent metal cation</name>
        <dbReference type="ChEBI" id="CHEBI:60240"/>
    </ligand>
</feature>
<dbReference type="NCBIfam" id="TIGR01163">
    <property type="entry name" value="rpe"/>
    <property type="match status" value="1"/>
</dbReference>
<sequence>MNMIRIAPSILSADFARLAEEIRSVEEGGADWIHVDIMDGHFVPNLTFGPPVVAAIRPVTKLPLDVHLMIADPDRYIPAFAKAGADVISVHVEACVHLHRTIHFIKEQGVKAGVVLNPHTPVEMIRHVIGDVDLVLLMTVNPGFGGQAFIPAVVPKIREVARMASEQNKEVDIEVDGGINAETAPLCVEAGANVLVAGSAIYNERDRAAAIRTLREVCAN</sequence>
<comment type="similarity">
    <text evidence="6 10 11">Belongs to the ribulose-phosphate 3-epimerase family.</text>
</comment>
<feature type="binding site" evidence="10">
    <location>
        <begin position="176"/>
        <end position="178"/>
    </location>
    <ligand>
        <name>substrate</name>
    </ligand>
</feature>
<dbReference type="Gene3D" id="3.20.20.70">
    <property type="entry name" value="Aldolase class I"/>
    <property type="match status" value="1"/>
</dbReference>
<evidence type="ECO:0000256" key="12">
    <source>
        <dbReference type="PIRSR" id="PIRSR001461-1"/>
    </source>
</evidence>
<protein>
    <recommendedName>
        <fullName evidence="7 10">Ribulose-phosphate 3-epimerase</fullName>
        <ecNumber evidence="7 10">5.1.3.1</ecNumber>
    </recommendedName>
</protein>
<feature type="binding site" evidence="10 13">
    <location>
        <position position="176"/>
    </location>
    <ligand>
        <name>a divalent metal cation</name>
        <dbReference type="ChEBI" id="CHEBI:60240"/>
    </ligand>
</feature>
<evidence type="ECO:0000256" key="1">
    <source>
        <dbReference type="ARBA" id="ARBA00001782"/>
    </source>
</evidence>
<feature type="binding site" evidence="10 14">
    <location>
        <begin position="198"/>
        <end position="199"/>
    </location>
    <ligand>
        <name>substrate</name>
    </ligand>
</feature>
<keyword evidence="8 10" id="KW-0479">Metal-binding</keyword>
<feature type="binding site" evidence="10 14">
    <location>
        <position position="9"/>
    </location>
    <ligand>
        <name>substrate</name>
    </ligand>
</feature>
<dbReference type="Pfam" id="PF00834">
    <property type="entry name" value="Ribul_P_3_epim"/>
    <property type="match status" value="1"/>
</dbReference>
<dbReference type="NCBIfam" id="NF004076">
    <property type="entry name" value="PRK05581.1-4"/>
    <property type="match status" value="1"/>
</dbReference>
<feature type="binding site" evidence="10 13">
    <location>
        <position position="36"/>
    </location>
    <ligand>
        <name>a divalent metal cation</name>
        <dbReference type="ChEBI" id="CHEBI:60240"/>
    </ligand>
</feature>
<dbReference type="GO" id="GO:0006098">
    <property type="term" value="P:pentose-phosphate shunt"/>
    <property type="evidence" value="ECO:0007669"/>
    <property type="project" value="UniProtKB-UniRule"/>
</dbReference>
<feature type="binding site" evidence="10 14">
    <location>
        <position position="67"/>
    </location>
    <ligand>
        <name>substrate</name>
    </ligand>
</feature>
<dbReference type="HAMAP" id="MF_02227">
    <property type="entry name" value="RPE"/>
    <property type="match status" value="1"/>
</dbReference>
<evidence type="ECO:0000256" key="11">
    <source>
        <dbReference type="PIRNR" id="PIRNR001461"/>
    </source>
</evidence>
<dbReference type="EC" id="5.1.3.1" evidence="7 10"/>
<dbReference type="AlphaFoldDB" id="A0A7U9JAW1"/>
<organism evidence="15 16">
    <name type="scientific">Geobacillus thermopakistaniensis (strain MAS1)</name>
    <dbReference type="NCBI Taxonomy" id="1408282"/>
    <lineage>
        <taxon>Bacteria</taxon>
        <taxon>Bacillati</taxon>
        <taxon>Bacillota</taxon>
        <taxon>Bacilli</taxon>
        <taxon>Bacillales</taxon>
        <taxon>Anoxybacillaceae</taxon>
        <taxon>Geobacillus</taxon>
    </lineage>
</organism>
<comment type="cofactor">
    <cofactor evidence="3">
        <name>Co(2+)</name>
        <dbReference type="ChEBI" id="CHEBI:48828"/>
    </cofactor>
</comment>
<keyword evidence="10 11" id="KW-0119">Carbohydrate metabolism</keyword>
<dbReference type="PANTHER" id="PTHR11749">
    <property type="entry name" value="RIBULOSE-5-PHOSPHATE-3-EPIMERASE"/>
    <property type="match status" value="1"/>
</dbReference>
<evidence type="ECO:0000256" key="13">
    <source>
        <dbReference type="PIRSR" id="PIRSR001461-2"/>
    </source>
</evidence>
<feature type="active site" description="Proton acceptor" evidence="10 12">
    <location>
        <position position="36"/>
    </location>
</feature>
<accession>A0A7U9JAW1</accession>
<comment type="cofactor">
    <cofactor evidence="5">
        <name>Fe(2+)</name>
        <dbReference type="ChEBI" id="CHEBI:29033"/>
    </cofactor>
</comment>
<comment type="cofactor">
    <cofactor evidence="4">
        <name>Zn(2+)</name>
        <dbReference type="ChEBI" id="CHEBI:29105"/>
    </cofactor>
</comment>
<dbReference type="GO" id="GO:0004750">
    <property type="term" value="F:D-ribulose-phosphate 3-epimerase activity"/>
    <property type="evidence" value="ECO:0007669"/>
    <property type="project" value="UniProtKB-UniRule"/>
</dbReference>
<evidence type="ECO:0000256" key="9">
    <source>
        <dbReference type="ARBA" id="ARBA00023235"/>
    </source>
</evidence>
<dbReference type="PROSITE" id="PS01085">
    <property type="entry name" value="RIBUL_P_3_EPIMER_1"/>
    <property type="match status" value="1"/>
</dbReference>
<reference evidence="15 16" key="1">
    <citation type="journal article" date="2014" name="Genome Announc.">
        <title>Draft Genome Sequence of Geobacillus thermopakistaniensis Strain MAS1.</title>
        <authorList>
            <person name="Siddiqui M.A."/>
            <person name="Rashid N."/>
            <person name="Ayyampalayam S."/>
            <person name="Whitman W.B."/>
        </authorList>
    </citation>
    <scope>NUCLEOTIDE SEQUENCE [LARGE SCALE GENOMIC DNA]</scope>
    <source>
        <strain evidence="15 16">MAS1</strain>
    </source>
</reference>
<dbReference type="InterPro" id="IPR000056">
    <property type="entry name" value="Ribul_P_3_epim-like"/>
</dbReference>
<name>A0A7U9JAW1_GEOTM</name>
<proteinExistence type="inferred from homology"/>
<comment type="catalytic activity">
    <reaction evidence="1 10 11">
        <text>D-ribulose 5-phosphate = D-xylulose 5-phosphate</text>
        <dbReference type="Rhea" id="RHEA:13677"/>
        <dbReference type="ChEBI" id="CHEBI:57737"/>
        <dbReference type="ChEBI" id="CHEBI:58121"/>
        <dbReference type="EC" id="5.1.3.1"/>
    </reaction>
</comment>
<dbReference type="EMBL" id="AYSF01000049">
    <property type="protein sequence ID" value="ESU72114.1"/>
    <property type="molecule type" value="Genomic_DNA"/>
</dbReference>
<comment type="pathway">
    <text evidence="10">Carbohydrate degradation.</text>
</comment>
<comment type="caution">
    <text evidence="15">The sequence shown here is derived from an EMBL/GenBank/DDBJ whole genome shotgun (WGS) entry which is preliminary data.</text>
</comment>
<evidence type="ECO:0000313" key="15">
    <source>
        <dbReference type="EMBL" id="ESU72114.1"/>
    </source>
</evidence>
<keyword evidence="13" id="KW-0464">Manganese</keyword>
<dbReference type="GO" id="GO:0046872">
    <property type="term" value="F:metal ion binding"/>
    <property type="evidence" value="ECO:0007669"/>
    <property type="project" value="UniProtKB-UniRule"/>
</dbReference>
<feature type="binding site" evidence="10 14">
    <location>
        <begin position="143"/>
        <end position="146"/>
    </location>
    <ligand>
        <name>substrate</name>
    </ligand>
</feature>
<keyword evidence="16" id="KW-1185">Reference proteome</keyword>
<evidence type="ECO:0000313" key="16">
    <source>
        <dbReference type="Proteomes" id="UP000018339"/>
    </source>
</evidence>
<dbReference type="CDD" id="cd00429">
    <property type="entry name" value="RPE"/>
    <property type="match status" value="1"/>
</dbReference>
<evidence type="ECO:0000256" key="8">
    <source>
        <dbReference type="ARBA" id="ARBA00022723"/>
    </source>
</evidence>
<evidence type="ECO:0000256" key="6">
    <source>
        <dbReference type="ARBA" id="ARBA00009541"/>
    </source>
</evidence>
<keyword evidence="13" id="KW-0862">Zinc</keyword>
<keyword evidence="9 10" id="KW-0413">Isomerase</keyword>
<evidence type="ECO:0000256" key="5">
    <source>
        <dbReference type="ARBA" id="ARBA00001954"/>
    </source>
</evidence>
<feature type="binding site" evidence="10 13">
    <location>
        <position position="34"/>
    </location>
    <ligand>
        <name>a divalent metal cation</name>
        <dbReference type="ChEBI" id="CHEBI:60240"/>
    </ligand>
</feature>
<dbReference type="GO" id="GO:0019323">
    <property type="term" value="P:pentose catabolic process"/>
    <property type="evidence" value="ECO:0007669"/>
    <property type="project" value="UniProtKB-UniRule"/>
</dbReference>
<dbReference type="PIRSF" id="PIRSF001461">
    <property type="entry name" value="RPE"/>
    <property type="match status" value="1"/>
</dbReference>
<dbReference type="FunFam" id="3.20.20.70:FF:000004">
    <property type="entry name" value="Ribulose-phosphate 3-epimerase"/>
    <property type="match status" value="1"/>
</dbReference>
<comment type="cofactor">
    <cofactor evidence="2">
        <name>Mn(2+)</name>
        <dbReference type="ChEBI" id="CHEBI:29035"/>
    </cofactor>
</comment>
<evidence type="ECO:0000256" key="4">
    <source>
        <dbReference type="ARBA" id="ARBA00001947"/>
    </source>
</evidence>
<feature type="active site" description="Proton donor" evidence="10 12">
    <location>
        <position position="176"/>
    </location>
</feature>
<dbReference type="InterPro" id="IPR013785">
    <property type="entry name" value="Aldolase_TIM"/>
</dbReference>
<comment type="function">
    <text evidence="10">Catalyzes the reversible epimerization of D-ribulose 5-phosphate to D-xylulose 5-phosphate.</text>
</comment>
<dbReference type="InterPro" id="IPR026019">
    <property type="entry name" value="Ribul_P_3_epim"/>
</dbReference>
<evidence type="ECO:0000256" key="14">
    <source>
        <dbReference type="PIRSR" id="PIRSR001461-3"/>
    </source>
</evidence>
<gene>
    <name evidence="10" type="primary">rpe</name>
    <name evidence="15" type="ORF">T260_09685</name>
</gene>
<evidence type="ECO:0000256" key="7">
    <source>
        <dbReference type="ARBA" id="ARBA00013188"/>
    </source>
</evidence>
<evidence type="ECO:0000256" key="3">
    <source>
        <dbReference type="ARBA" id="ARBA00001941"/>
    </source>
</evidence>
<comment type="cofactor">
    <cofactor evidence="10 13">
        <name>a divalent metal cation</name>
        <dbReference type="ChEBI" id="CHEBI:60240"/>
    </cofactor>
    <text evidence="10 13">Binds 1 divalent metal cation per subunit.</text>
</comment>
<keyword evidence="13" id="KW-0170">Cobalt</keyword>
<dbReference type="PROSITE" id="PS01086">
    <property type="entry name" value="RIBUL_P_3_EPIMER_2"/>
    <property type="match status" value="1"/>
</dbReference>
<feature type="binding site" evidence="14">
    <location>
        <position position="178"/>
    </location>
    <ligand>
        <name>substrate</name>
    </ligand>
</feature>